<keyword evidence="10 11" id="KW-0998">Cell outer membrane</keyword>
<dbReference type="PROSITE" id="PS01151">
    <property type="entry name" value="FIMBRIAL_USHER"/>
    <property type="match status" value="1"/>
</dbReference>
<feature type="domain" description="PapC-like C-terminal" evidence="12">
    <location>
        <begin position="774"/>
        <end position="838"/>
    </location>
</feature>
<dbReference type="Gene3D" id="3.10.20.410">
    <property type="match status" value="1"/>
</dbReference>
<evidence type="ECO:0000259" key="13">
    <source>
        <dbReference type="Pfam" id="PF13954"/>
    </source>
</evidence>
<keyword evidence="6 11" id="KW-0812">Transmembrane</keyword>
<dbReference type="InterPro" id="IPR025949">
    <property type="entry name" value="PapC-like_C"/>
</dbReference>
<keyword evidence="5 11" id="KW-1029">Fimbrium biogenesis</keyword>
<dbReference type="InterPro" id="IPR018030">
    <property type="entry name" value="Fimbrial_membr_usher_CS"/>
</dbReference>
<dbReference type="AlphaFoldDB" id="A0A411WI11"/>
<keyword evidence="7" id="KW-0732">Signal</keyword>
<dbReference type="RefSeq" id="WP_130590853.1">
    <property type="nucleotide sequence ID" value="NZ_CP034752.1"/>
</dbReference>
<dbReference type="Proteomes" id="UP000293154">
    <property type="component" value="Chromosome"/>
</dbReference>
<dbReference type="InterPro" id="IPR000015">
    <property type="entry name" value="Fimb_usher"/>
</dbReference>
<evidence type="ECO:0000256" key="10">
    <source>
        <dbReference type="ARBA" id="ARBA00023237"/>
    </source>
</evidence>
<dbReference type="FunFam" id="2.60.40.3110:FF:000001">
    <property type="entry name" value="Putative fimbrial outer membrane usher"/>
    <property type="match status" value="1"/>
</dbReference>
<evidence type="ECO:0000313" key="15">
    <source>
        <dbReference type="Proteomes" id="UP000293154"/>
    </source>
</evidence>
<dbReference type="SUPFAM" id="SSF141729">
    <property type="entry name" value="FimD N-terminal domain-like"/>
    <property type="match status" value="1"/>
</dbReference>
<dbReference type="PANTHER" id="PTHR30451">
    <property type="entry name" value="OUTER MEMBRANE USHER PROTEIN"/>
    <property type="match status" value="1"/>
</dbReference>
<dbReference type="FunFam" id="2.60.40.2610:FF:000001">
    <property type="entry name" value="Outer membrane fimbrial usher protein"/>
    <property type="match status" value="1"/>
</dbReference>
<accession>A0A411WI11</accession>
<keyword evidence="15" id="KW-1185">Reference proteome</keyword>
<dbReference type="Gene3D" id="2.60.40.2610">
    <property type="entry name" value="Outer membrane usher protein FimD, plug domain"/>
    <property type="match status" value="1"/>
</dbReference>
<dbReference type="InterPro" id="IPR043142">
    <property type="entry name" value="PapC-like_C_sf"/>
</dbReference>
<comment type="subcellular location">
    <subcellularLocation>
        <location evidence="1 11">Cell outer membrane</location>
        <topology evidence="1 11">Multi-pass membrane protein</topology>
    </subcellularLocation>
</comment>
<dbReference type="InterPro" id="IPR037224">
    <property type="entry name" value="PapC_N_sf"/>
</dbReference>
<keyword evidence="9" id="KW-1015">Disulfide bond</keyword>
<protein>
    <submittedName>
        <fullName evidence="14">Fimbrial biogenesis outer membrane usher protein</fullName>
    </submittedName>
</protein>
<dbReference type="GO" id="GO:0009279">
    <property type="term" value="C:cell outer membrane"/>
    <property type="evidence" value="ECO:0007669"/>
    <property type="project" value="UniProtKB-SubCell"/>
</dbReference>
<dbReference type="InterPro" id="IPR025885">
    <property type="entry name" value="PapC_N"/>
</dbReference>
<keyword evidence="8 11" id="KW-0472">Membrane</keyword>
<evidence type="ECO:0000256" key="8">
    <source>
        <dbReference type="ARBA" id="ARBA00023136"/>
    </source>
</evidence>
<dbReference type="GO" id="GO:0015473">
    <property type="term" value="F:fimbrial usher porin activity"/>
    <property type="evidence" value="ECO:0007669"/>
    <property type="project" value="InterPro"/>
</dbReference>
<evidence type="ECO:0000256" key="3">
    <source>
        <dbReference type="ARBA" id="ARBA00022448"/>
    </source>
</evidence>
<evidence type="ECO:0000256" key="7">
    <source>
        <dbReference type="ARBA" id="ARBA00022729"/>
    </source>
</evidence>
<keyword evidence="3 11" id="KW-0813">Transport</keyword>
<evidence type="ECO:0000256" key="9">
    <source>
        <dbReference type="ARBA" id="ARBA00023157"/>
    </source>
</evidence>
<dbReference type="GO" id="GO:0009297">
    <property type="term" value="P:pilus assembly"/>
    <property type="evidence" value="ECO:0007669"/>
    <property type="project" value="InterPro"/>
</dbReference>
<sequence>MKRIINRRSKVIGSCGFRLTLLAFHLALLLGNIHQVCAEEYFNPALLSLDKQELAGTDLSVFEQDGPQAPGQYRVDLYLNNEMVESLEIDFQLQKDQDGKQTLLPCLSTGMLEGLGVKSGLIPSTKDDTQCVNLTQIIPLASTDFNFSQQRLNLSIPQAGLNAQARGYVSPDKLDQGISALLLNYSFSGSNSRISDSSAQDSSNYYLNLRSGLNAGAWRLRNYSTWNRDSDGNDKWDSINTYVQRDIIPLKSQLVIGDSYSSSDMFDSVPFRGVQVASDDDMLPDSMRGYSPVVRGIANTNAQITIHQNGYQIYQSYVPPGAFEITDLFSTTSSGDLTVTVKEADGTEQNFTVPYAAVPVLQREGRFKYSITGGEYRSSNSDVDKKAFGQLTAIYGLPWNTTIYGGTQIASNQYQSLLFGLGKNMGTIGALSIDVTDSNASLKDQSSQQGQSWRVRYNKNFVETGTNFALAGYRYSTSGFYTLQETLNSYTGNYEVGNSFYDHKKSRSELMLSQHLGKVTGSLSVSLINEDYWNDRRNTQSASIGYSNNWNSISYGMNYTYSKNSADSNGDKTNNTDQIFSLNISVPLDRWLSNSYANYSLSSSRHGKTTNTVGLGGTALENNNLSYNVSQGYTSQGEGSSGNAGVDYRGRYGRVNAGYSNDSNMQRLNYGLEGGVLVHSDGITLSQSLGETVALVKAPDADDVGVTNNTGVRTDWRGYAVVPYMTPYRKNVVTLDTSSFADDVDMTIASQMLTPTRGAVVRAEYNTNVGQRMLITLLQKDNLPVPFGAVVAVMGDKKSQAGIVGENGQVFMTGMEAKGQLKVKWGNSSSEQCSVGYNNTQDTPETGIYMLNTVCE</sequence>
<evidence type="ECO:0000256" key="4">
    <source>
        <dbReference type="ARBA" id="ARBA00022452"/>
    </source>
</evidence>
<proteinExistence type="inferred from homology"/>
<keyword evidence="4" id="KW-1134">Transmembrane beta strand</keyword>
<evidence type="ECO:0000256" key="1">
    <source>
        <dbReference type="ARBA" id="ARBA00004571"/>
    </source>
</evidence>
<dbReference type="Pfam" id="PF00577">
    <property type="entry name" value="Usher"/>
    <property type="match status" value="1"/>
</dbReference>
<dbReference type="Gene3D" id="2.60.40.3110">
    <property type="match status" value="1"/>
</dbReference>
<evidence type="ECO:0000256" key="11">
    <source>
        <dbReference type="RuleBase" id="RU003884"/>
    </source>
</evidence>
<evidence type="ECO:0000256" key="2">
    <source>
        <dbReference type="ARBA" id="ARBA00008064"/>
    </source>
</evidence>
<reference evidence="14 15" key="1">
    <citation type="submission" date="2019-03" db="EMBL/GenBank/DDBJ databases">
        <title>Pragia sp. nov. isolated from the gut tract of Carduelis flavirostris.</title>
        <authorList>
            <person name="Ge Y."/>
        </authorList>
    </citation>
    <scope>NUCLEOTIDE SEQUENCE [LARGE SCALE GENOMIC DNA]</scope>
    <source>
        <strain evidence="14 15">CF-458</strain>
    </source>
</reference>
<dbReference type="KEGG" id="prag:EKN56_05305"/>
<evidence type="ECO:0000256" key="5">
    <source>
        <dbReference type="ARBA" id="ARBA00022558"/>
    </source>
</evidence>
<dbReference type="FunFam" id="3.10.20.410:FF:000001">
    <property type="entry name" value="Fimbrial outer membrane usher protein"/>
    <property type="match status" value="1"/>
</dbReference>
<dbReference type="EMBL" id="CP034752">
    <property type="protein sequence ID" value="QBH95869.1"/>
    <property type="molecule type" value="Genomic_DNA"/>
</dbReference>
<name>A0A411WI11_9GAMM</name>
<dbReference type="OrthoDB" id="6554712at2"/>
<dbReference type="Pfam" id="PF13953">
    <property type="entry name" value="PapC_C"/>
    <property type="match status" value="1"/>
</dbReference>
<dbReference type="InterPro" id="IPR042186">
    <property type="entry name" value="FimD_plug_dom"/>
</dbReference>
<dbReference type="PANTHER" id="PTHR30451:SF21">
    <property type="entry name" value="FIMBRIAL USHER DOMAIN-CONTAINING PROTEIN YDET-RELATED"/>
    <property type="match status" value="1"/>
</dbReference>
<evidence type="ECO:0000256" key="6">
    <source>
        <dbReference type="ARBA" id="ARBA00022692"/>
    </source>
</evidence>
<evidence type="ECO:0000313" key="14">
    <source>
        <dbReference type="EMBL" id="QBH95869.1"/>
    </source>
</evidence>
<dbReference type="Pfam" id="PF13954">
    <property type="entry name" value="PapC_N"/>
    <property type="match status" value="1"/>
</dbReference>
<dbReference type="Gene3D" id="2.60.40.2070">
    <property type="match status" value="1"/>
</dbReference>
<comment type="similarity">
    <text evidence="2 11">Belongs to the fimbrial export usher family.</text>
</comment>
<evidence type="ECO:0000259" key="12">
    <source>
        <dbReference type="Pfam" id="PF13953"/>
    </source>
</evidence>
<feature type="domain" description="PapC N-terminal" evidence="13">
    <location>
        <begin position="41"/>
        <end position="188"/>
    </location>
</feature>
<organism evidence="14 15">
    <name type="scientific">Limnobaculum zhutongyuii</name>
    <dbReference type="NCBI Taxonomy" id="2498113"/>
    <lineage>
        <taxon>Bacteria</taxon>
        <taxon>Pseudomonadati</taxon>
        <taxon>Pseudomonadota</taxon>
        <taxon>Gammaproteobacteria</taxon>
        <taxon>Enterobacterales</taxon>
        <taxon>Budviciaceae</taxon>
        <taxon>Limnobaculum</taxon>
    </lineage>
</organism>
<gene>
    <name evidence="14" type="ORF">EKN56_05305</name>
</gene>